<dbReference type="KEGG" id="ang:An02g04610"/>
<protein>
    <submittedName>
        <fullName evidence="2">Uncharacterized protein</fullName>
    </submittedName>
</protein>
<organism evidence="2">
    <name type="scientific">Aspergillus niger</name>
    <dbReference type="NCBI Taxonomy" id="5061"/>
    <lineage>
        <taxon>Eukaryota</taxon>
        <taxon>Fungi</taxon>
        <taxon>Dikarya</taxon>
        <taxon>Ascomycota</taxon>
        <taxon>Pezizomycotina</taxon>
        <taxon>Eurotiomycetes</taxon>
        <taxon>Eurotiomycetidae</taxon>
        <taxon>Eurotiales</taxon>
        <taxon>Aspergillaceae</taxon>
        <taxon>Aspergillus</taxon>
        <taxon>Aspergillus subgen. Circumdati</taxon>
    </lineage>
</organism>
<dbReference type="AlphaFoldDB" id="A0AAJ8BT66"/>
<evidence type="ECO:0000256" key="1">
    <source>
        <dbReference type="SAM" id="MobiDB-lite"/>
    </source>
</evidence>
<gene>
    <name evidence="2" type="ORF">An02g04610</name>
</gene>
<sequence length="171" mass="18784">MKGDRKGKIGGKVKKDGERDGVAKGRPWEGDGGRDRMGWGWDGITVAGNSPGGKTCSFQNGSPSLSFSPPKRELAAVRSRGGLECPSGPAGLIFLPGSHWRQLFREHPVVPAFMPPHLLFLPSKLNQHLFQILDLLPILMDRVSFALPCICWDCAISQKQLNHRHRPLPDS</sequence>
<dbReference type="RefSeq" id="XP_059603384.1">
    <property type="nucleotide sequence ID" value="XM_059746257.1"/>
</dbReference>
<dbReference type="GeneID" id="84590301"/>
<proteinExistence type="predicted"/>
<accession>A0AAJ8BT66</accession>
<evidence type="ECO:0000313" key="2">
    <source>
        <dbReference type="RefSeq" id="XP_059603384.1"/>
    </source>
</evidence>
<feature type="region of interest" description="Disordered" evidence="1">
    <location>
        <begin position="1"/>
        <end position="42"/>
    </location>
</feature>
<reference evidence="2" key="1">
    <citation type="submission" date="2025-02" db="EMBL/GenBank/DDBJ databases">
        <authorList>
            <consortium name="NCBI Genome Project"/>
        </authorList>
    </citation>
    <scope>NUCLEOTIDE SEQUENCE</scope>
</reference>
<feature type="compositionally biased region" description="Basic and acidic residues" evidence="1">
    <location>
        <begin position="1"/>
        <end position="37"/>
    </location>
</feature>
<dbReference type="VEuPathDB" id="FungiDB:An02g04610"/>
<reference evidence="2" key="2">
    <citation type="submission" date="2025-08" db="UniProtKB">
        <authorList>
            <consortium name="RefSeq"/>
        </authorList>
    </citation>
    <scope>IDENTIFICATION</scope>
</reference>
<name>A0AAJ8BT66_ASPNG</name>